<dbReference type="AlphaFoldDB" id="A0A9W9UFY5"/>
<sequence>MTNSAAIVTIERSTKKSKVMDARLMRHGEIADLGGFGAQSKYLERDLASGGALFKLSGRDGASRGMGSRCSTGGGLFEWRAVGEIASLACLGSAENARNAGIWGQQGVYVMRPRVAALCPLLWVVSTLNDGDG</sequence>
<evidence type="ECO:0000313" key="1">
    <source>
        <dbReference type="EMBL" id="KAJ5339547.1"/>
    </source>
</evidence>
<proteinExistence type="predicted"/>
<comment type="caution">
    <text evidence="1">The sequence shown here is derived from an EMBL/GenBank/DDBJ whole genome shotgun (WGS) entry which is preliminary data.</text>
</comment>
<accession>A0A9W9UFY5</accession>
<reference evidence="1" key="1">
    <citation type="submission" date="2022-12" db="EMBL/GenBank/DDBJ databases">
        <authorList>
            <person name="Petersen C."/>
        </authorList>
    </citation>
    <scope>NUCLEOTIDE SEQUENCE</scope>
    <source>
        <strain evidence="1">IBT 35673</strain>
    </source>
</reference>
<reference evidence="1" key="2">
    <citation type="journal article" date="2023" name="IMA Fungus">
        <title>Comparative genomic study of the Penicillium genus elucidates a diverse pangenome and 15 lateral gene transfer events.</title>
        <authorList>
            <person name="Petersen C."/>
            <person name="Sorensen T."/>
            <person name="Nielsen M.R."/>
            <person name="Sondergaard T.E."/>
            <person name="Sorensen J.L."/>
            <person name="Fitzpatrick D.A."/>
            <person name="Frisvad J.C."/>
            <person name="Nielsen K.L."/>
        </authorList>
    </citation>
    <scope>NUCLEOTIDE SEQUENCE</scope>
    <source>
        <strain evidence="1">IBT 35673</strain>
    </source>
</reference>
<dbReference type="EMBL" id="JAPZBQ010000003">
    <property type="protein sequence ID" value="KAJ5339547.1"/>
    <property type="molecule type" value="Genomic_DNA"/>
</dbReference>
<name>A0A9W9UFY5_PENBR</name>
<dbReference type="Proteomes" id="UP001147695">
    <property type="component" value="Unassembled WGS sequence"/>
</dbReference>
<gene>
    <name evidence="1" type="ORF">N7452_006275</name>
</gene>
<protein>
    <submittedName>
        <fullName evidence="1">Uncharacterized protein</fullName>
    </submittedName>
</protein>
<organism evidence="1 2">
    <name type="scientific">Penicillium brevicompactum</name>
    <dbReference type="NCBI Taxonomy" id="5074"/>
    <lineage>
        <taxon>Eukaryota</taxon>
        <taxon>Fungi</taxon>
        <taxon>Dikarya</taxon>
        <taxon>Ascomycota</taxon>
        <taxon>Pezizomycotina</taxon>
        <taxon>Eurotiomycetes</taxon>
        <taxon>Eurotiomycetidae</taxon>
        <taxon>Eurotiales</taxon>
        <taxon>Aspergillaceae</taxon>
        <taxon>Penicillium</taxon>
    </lineage>
</organism>
<evidence type="ECO:0000313" key="2">
    <source>
        <dbReference type="Proteomes" id="UP001147695"/>
    </source>
</evidence>